<evidence type="ECO:0000313" key="1">
    <source>
        <dbReference type="EMBL" id="KAF3961321.1"/>
    </source>
</evidence>
<dbReference type="AlphaFoldDB" id="A0A8J4RCP1"/>
<comment type="caution">
    <text evidence="1">The sequence shown here is derived from an EMBL/GenBank/DDBJ whole genome shotgun (WGS) entry which is preliminary data.</text>
</comment>
<accession>A0A8J4RCP1</accession>
<dbReference type="Proteomes" id="UP000737018">
    <property type="component" value="Unassembled WGS sequence"/>
</dbReference>
<protein>
    <submittedName>
        <fullName evidence="1">Uncharacterized protein</fullName>
    </submittedName>
</protein>
<reference evidence="1" key="1">
    <citation type="submission" date="2020-03" db="EMBL/GenBank/DDBJ databases">
        <title>Castanea mollissima Vanexum genome sequencing.</title>
        <authorList>
            <person name="Staton M."/>
        </authorList>
    </citation>
    <scope>NUCLEOTIDE SEQUENCE</scope>
    <source>
        <tissue evidence="1">Leaf</tissue>
    </source>
</reference>
<name>A0A8J4RCP1_9ROSI</name>
<sequence length="115" mass="12845">MGDDDKLWMNTSQLPKLLVHRLPTCAMTSVGSISSNGYKILTTELDEWMVMKNVSEVSITCGFCGTKIGAKTNEMFYWGGSAKFFTLLKCHLLRRLLKILICGVIHCVLVRSELG</sequence>
<proteinExistence type="predicted"/>
<evidence type="ECO:0000313" key="2">
    <source>
        <dbReference type="Proteomes" id="UP000737018"/>
    </source>
</evidence>
<gene>
    <name evidence="1" type="ORF">CMV_014051</name>
</gene>
<organism evidence="1 2">
    <name type="scientific">Castanea mollissima</name>
    <name type="common">Chinese chestnut</name>
    <dbReference type="NCBI Taxonomy" id="60419"/>
    <lineage>
        <taxon>Eukaryota</taxon>
        <taxon>Viridiplantae</taxon>
        <taxon>Streptophyta</taxon>
        <taxon>Embryophyta</taxon>
        <taxon>Tracheophyta</taxon>
        <taxon>Spermatophyta</taxon>
        <taxon>Magnoliopsida</taxon>
        <taxon>eudicotyledons</taxon>
        <taxon>Gunneridae</taxon>
        <taxon>Pentapetalae</taxon>
        <taxon>rosids</taxon>
        <taxon>fabids</taxon>
        <taxon>Fagales</taxon>
        <taxon>Fagaceae</taxon>
        <taxon>Castanea</taxon>
    </lineage>
</organism>
<keyword evidence="2" id="KW-1185">Reference proteome</keyword>
<dbReference type="EMBL" id="JRKL02001921">
    <property type="protein sequence ID" value="KAF3961321.1"/>
    <property type="molecule type" value="Genomic_DNA"/>
</dbReference>